<dbReference type="PANTHER" id="PTHR43775">
    <property type="entry name" value="FATTY ACID SYNTHASE"/>
    <property type="match status" value="1"/>
</dbReference>
<accession>A0A7R8A2X7</accession>
<keyword evidence="2" id="KW-0511">Multifunctional enzyme</keyword>
<dbReference type="Proteomes" id="UP000661280">
    <property type="component" value="Chromosome 7"/>
</dbReference>
<evidence type="ECO:0000313" key="5">
    <source>
        <dbReference type="Proteomes" id="UP000661280"/>
    </source>
</evidence>
<name>A0A7R8A2X7_ASPKA</name>
<dbReference type="GeneID" id="64965007"/>
<dbReference type="Pfam" id="PF00698">
    <property type="entry name" value="Acyl_transf_1"/>
    <property type="match status" value="1"/>
</dbReference>
<dbReference type="InterPro" id="IPR016035">
    <property type="entry name" value="Acyl_Trfase/lysoPLipase"/>
</dbReference>
<evidence type="ECO:0000256" key="1">
    <source>
        <dbReference type="ARBA" id="ARBA00022679"/>
    </source>
</evidence>
<organism evidence="4 5">
    <name type="scientific">Aspergillus kawachii</name>
    <name type="common">White koji mold</name>
    <name type="synonym">Aspergillus awamori var. kawachi</name>
    <dbReference type="NCBI Taxonomy" id="1069201"/>
    <lineage>
        <taxon>Eukaryota</taxon>
        <taxon>Fungi</taxon>
        <taxon>Dikarya</taxon>
        <taxon>Ascomycota</taxon>
        <taxon>Pezizomycotina</taxon>
        <taxon>Eurotiomycetes</taxon>
        <taxon>Eurotiomycetidae</taxon>
        <taxon>Eurotiales</taxon>
        <taxon>Aspergillaceae</taxon>
        <taxon>Aspergillus</taxon>
        <taxon>Aspergillus subgen. Circumdati</taxon>
    </lineage>
</organism>
<proteinExistence type="predicted"/>
<dbReference type="PANTHER" id="PTHR43775:SF49">
    <property type="entry name" value="SYNTHASE, PUTATIVE (JCVI)-RELATED"/>
    <property type="match status" value="1"/>
</dbReference>
<evidence type="ECO:0000313" key="4">
    <source>
        <dbReference type="EMBL" id="BCS03686.1"/>
    </source>
</evidence>
<dbReference type="InterPro" id="IPR050091">
    <property type="entry name" value="PKS_NRPS_Biosynth_Enz"/>
</dbReference>
<sequence>MLRLERALKGLQDPPWSLQEELCRTSDSRVTEAEFCQPLCTAIQIGLVNLLASWRVRPAAAAYAAGAISEKSAMILAYYRGKLAKQKMGLGEMASIGLSSDEVNLYLEDGVVIACRDSPQGVTLSGEKSKIDIEVEKVRNDLSDIFCRNLGLKIANHSQQMKCLRPLYEASLAGHLQINSHMLPMLSSVTTAVVTDPQELGAAYWRRNLECTVLFADAVRNLLKEDKANILLEIGPHGLLTISSGVM</sequence>
<dbReference type="KEGG" id="aluc:AKAW2_70564A"/>
<protein>
    <recommendedName>
        <fullName evidence="3">Malonyl-CoA:ACP transacylase (MAT) domain-containing protein</fullName>
    </recommendedName>
</protein>
<dbReference type="SUPFAM" id="SSF52151">
    <property type="entry name" value="FabD/lysophospholipase-like"/>
    <property type="match status" value="1"/>
</dbReference>
<evidence type="ECO:0000259" key="3">
    <source>
        <dbReference type="SMART" id="SM00827"/>
    </source>
</evidence>
<dbReference type="InterPro" id="IPR014043">
    <property type="entry name" value="Acyl_transferase_dom"/>
</dbReference>
<dbReference type="RefSeq" id="XP_041547448.1">
    <property type="nucleotide sequence ID" value="XM_041683160.1"/>
</dbReference>
<keyword evidence="1" id="KW-0808">Transferase</keyword>
<dbReference type="SUPFAM" id="SSF55048">
    <property type="entry name" value="Probable ACP-binding domain of malonyl-CoA ACP transacylase"/>
    <property type="match status" value="1"/>
</dbReference>
<dbReference type="SMART" id="SM00827">
    <property type="entry name" value="PKS_AT"/>
    <property type="match status" value="1"/>
</dbReference>
<reference evidence="4" key="2">
    <citation type="submission" date="2021-02" db="EMBL/GenBank/DDBJ databases">
        <title>Aspergillus luchuensis mut. kawachii IFO 4304 genome sequence.</title>
        <authorList>
            <person name="Mori K."/>
            <person name="Kadooka C."/>
            <person name="Goto M."/>
            <person name="Futagami T."/>
        </authorList>
    </citation>
    <scope>NUCLEOTIDE SEQUENCE</scope>
    <source>
        <strain evidence="4">IFO 4308</strain>
    </source>
</reference>
<dbReference type="GO" id="GO:0006633">
    <property type="term" value="P:fatty acid biosynthetic process"/>
    <property type="evidence" value="ECO:0007669"/>
    <property type="project" value="TreeGrafter"/>
</dbReference>
<gene>
    <name evidence="4" type="ORF">AKAW2_70564A</name>
</gene>
<feature type="domain" description="Malonyl-CoA:ACP transacylase (MAT)" evidence="3">
    <location>
        <begin position="2"/>
        <end position="247"/>
    </location>
</feature>
<dbReference type="GO" id="GO:0044550">
    <property type="term" value="P:secondary metabolite biosynthetic process"/>
    <property type="evidence" value="ECO:0007669"/>
    <property type="project" value="TreeGrafter"/>
</dbReference>
<dbReference type="InterPro" id="IPR001227">
    <property type="entry name" value="Ac_transferase_dom_sf"/>
</dbReference>
<dbReference type="AlphaFoldDB" id="A0A7R8A2X7"/>
<reference evidence="4" key="1">
    <citation type="submission" date="2021-01" db="EMBL/GenBank/DDBJ databases">
        <authorList>
            <consortium name="Aspergillus luchuensis mut. kawachii IFO 4304 genome sequencing consortium"/>
            <person name="Kazuki M."/>
            <person name="Futagami T."/>
        </authorList>
    </citation>
    <scope>NUCLEOTIDE SEQUENCE</scope>
    <source>
        <strain evidence="4">IFO 4308</strain>
    </source>
</reference>
<keyword evidence="5" id="KW-1185">Reference proteome</keyword>
<dbReference type="InterPro" id="IPR016036">
    <property type="entry name" value="Malonyl_transacylase_ACP-bd"/>
</dbReference>
<evidence type="ECO:0000256" key="2">
    <source>
        <dbReference type="ARBA" id="ARBA00023268"/>
    </source>
</evidence>
<dbReference type="OrthoDB" id="3799328at2759"/>
<dbReference type="GO" id="GO:0004312">
    <property type="term" value="F:fatty acid synthase activity"/>
    <property type="evidence" value="ECO:0007669"/>
    <property type="project" value="TreeGrafter"/>
</dbReference>
<dbReference type="EMBL" id="AP024431">
    <property type="protein sequence ID" value="BCS03686.1"/>
    <property type="molecule type" value="Genomic_DNA"/>
</dbReference>
<dbReference type="Gene3D" id="3.40.366.10">
    <property type="entry name" value="Malonyl-Coenzyme A Acyl Carrier Protein, domain 2"/>
    <property type="match status" value="1"/>
</dbReference>